<feature type="domain" description="Sigma-54 factor interaction" evidence="6">
    <location>
        <begin position="150"/>
        <end position="380"/>
    </location>
</feature>
<dbReference type="Gene3D" id="1.10.8.60">
    <property type="match status" value="1"/>
</dbReference>
<dbReference type="FunFam" id="3.40.50.300:FF:000006">
    <property type="entry name" value="DNA-binding transcriptional regulator NtrC"/>
    <property type="match status" value="1"/>
</dbReference>
<dbReference type="CDD" id="cd00130">
    <property type="entry name" value="PAS"/>
    <property type="match status" value="1"/>
</dbReference>
<accession>A0A7U8C3I1</accession>
<dbReference type="Pfam" id="PF25601">
    <property type="entry name" value="AAA_lid_14"/>
    <property type="match status" value="1"/>
</dbReference>
<keyword evidence="2" id="KW-0067">ATP-binding</keyword>
<evidence type="ECO:0000256" key="3">
    <source>
        <dbReference type="ARBA" id="ARBA00023015"/>
    </source>
</evidence>
<dbReference type="SUPFAM" id="SSF52540">
    <property type="entry name" value="P-loop containing nucleoside triphosphate hydrolases"/>
    <property type="match status" value="1"/>
</dbReference>
<dbReference type="PANTHER" id="PTHR32071:SF99">
    <property type="entry name" value="TRANSCRIPTIONAL REGULATORY PROTEIN"/>
    <property type="match status" value="1"/>
</dbReference>
<evidence type="ECO:0000259" key="6">
    <source>
        <dbReference type="PROSITE" id="PS50045"/>
    </source>
</evidence>
<keyword evidence="4" id="KW-0238">DNA-binding</keyword>
<dbReference type="PANTHER" id="PTHR32071">
    <property type="entry name" value="TRANSCRIPTIONAL REGULATORY PROTEIN"/>
    <property type="match status" value="1"/>
</dbReference>
<dbReference type="SUPFAM" id="SSF46689">
    <property type="entry name" value="Homeodomain-like"/>
    <property type="match status" value="1"/>
</dbReference>
<keyword evidence="5" id="KW-0804">Transcription</keyword>
<dbReference type="SUPFAM" id="SSF55785">
    <property type="entry name" value="PYP-like sensor domain (PAS domain)"/>
    <property type="match status" value="1"/>
</dbReference>
<dbReference type="Gene3D" id="1.10.10.60">
    <property type="entry name" value="Homeodomain-like"/>
    <property type="match status" value="1"/>
</dbReference>
<organism evidence="7 8">
    <name type="scientific">Neptuniibacter caesariensis</name>
    <dbReference type="NCBI Taxonomy" id="207954"/>
    <lineage>
        <taxon>Bacteria</taxon>
        <taxon>Pseudomonadati</taxon>
        <taxon>Pseudomonadota</taxon>
        <taxon>Gammaproteobacteria</taxon>
        <taxon>Oceanospirillales</taxon>
        <taxon>Oceanospirillaceae</taxon>
        <taxon>Neptuniibacter</taxon>
    </lineage>
</organism>
<dbReference type="InterPro" id="IPR002078">
    <property type="entry name" value="Sigma_54_int"/>
</dbReference>
<reference evidence="7 8" key="1">
    <citation type="submission" date="2006-02" db="EMBL/GenBank/DDBJ databases">
        <authorList>
            <person name="Pinhassi J."/>
            <person name="Pedros-Alio C."/>
            <person name="Ferriera S."/>
            <person name="Johnson J."/>
            <person name="Kravitz S."/>
            <person name="Halpern A."/>
            <person name="Remington K."/>
            <person name="Beeson K."/>
            <person name="Tran B."/>
            <person name="Rogers Y.-H."/>
            <person name="Friedman R."/>
            <person name="Venter J.C."/>
        </authorList>
    </citation>
    <scope>NUCLEOTIDE SEQUENCE [LARGE SCALE GENOMIC DNA]</scope>
    <source>
        <strain evidence="7 8">MED92</strain>
    </source>
</reference>
<dbReference type="InterPro" id="IPR025944">
    <property type="entry name" value="Sigma_54_int_dom_CS"/>
</dbReference>
<dbReference type="InterPro" id="IPR027417">
    <property type="entry name" value="P-loop_NTPase"/>
</dbReference>
<dbReference type="Gene3D" id="3.40.50.300">
    <property type="entry name" value="P-loop containing nucleotide triphosphate hydrolases"/>
    <property type="match status" value="1"/>
</dbReference>
<dbReference type="Gene3D" id="3.30.450.20">
    <property type="entry name" value="PAS domain"/>
    <property type="match status" value="1"/>
</dbReference>
<dbReference type="RefSeq" id="WP_007021098.1">
    <property type="nucleotide sequence ID" value="NZ_CH724125.1"/>
</dbReference>
<keyword evidence="3" id="KW-0805">Transcription regulation</keyword>
<dbReference type="SMART" id="SM00382">
    <property type="entry name" value="AAA"/>
    <property type="match status" value="1"/>
</dbReference>
<dbReference type="PROSITE" id="PS00676">
    <property type="entry name" value="SIGMA54_INTERACT_2"/>
    <property type="match status" value="1"/>
</dbReference>
<dbReference type="GO" id="GO:0006355">
    <property type="term" value="P:regulation of DNA-templated transcription"/>
    <property type="evidence" value="ECO:0007669"/>
    <property type="project" value="InterPro"/>
</dbReference>
<evidence type="ECO:0000313" key="7">
    <source>
        <dbReference type="EMBL" id="EAR60091.1"/>
    </source>
</evidence>
<evidence type="ECO:0000256" key="4">
    <source>
        <dbReference type="ARBA" id="ARBA00023125"/>
    </source>
</evidence>
<evidence type="ECO:0000313" key="8">
    <source>
        <dbReference type="Proteomes" id="UP000002171"/>
    </source>
</evidence>
<dbReference type="Pfam" id="PF00158">
    <property type="entry name" value="Sigma54_activat"/>
    <property type="match status" value="1"/>
</dbReference>
<dbReference type="CDD" id="cd00009">
    <property type="entry name" value="AAA"/>
    <property type="match status" value="1"/>
</dbReference>
<dbReference type="InterPro" id="IPR025943">
    <property type="entry name" value="Sigma_54_int_dom_ATP-bd_2"/>
</dbReference>
<name>A0A7U8C3I1_NEPCE</name>
<proteinExistence type="predicted"/>
<protein>
    <submittedName>
        <fullName evidence="7">Transcriptional regulatory protein</fullName>
    </submittedName>
</protein>
<dbReference type="InterPro" id="IPR002197">
    <property type="entry name" value="HTH_Fis"/>
</dbReference>
<dbReference type="GO" id="GO:0005524">
    <property type="term" value="F:ATP binding"/>
    <property type="evidence" value="ECO:0007669"/>
    <property type="project" value="UniProtKB-KW"/>
</dbReference>
<dbReference type="InterPro" id="IPR009057">
    <property type="entry name" value="Homeodomain-like_sf"/>
</dbReference>
<dbReference type="OrthoDB" id="9804019at2"/>
<dbReference type="PROSITE" id="PS00675">
    <property type="entry name" value="SIGMA54_INTERACT_1"/>
    <property type="match status" value="1"/>
</dbReference>
<dbReference type="InterPro" id="IPR058031">
    <property type="entry name" value="AAA_lid_NorR"/>
</dbReference>
<dbReference type="PROSITE" id="PS50045">
    <property type="entry name" value="SIGMA54_INTERACT_4"/>
    <property type="match status" value="1"/>
</dbReference>
<keyword evidence="1" id="KW-0547">Nucleotide-binding</keyword>
<dbReference type="PRINTS" id="PR01590">
    <property type="entry name" value="HTHFIS"/>
</dbReference>
<evidence type="ECO:0000256" key="5">
    <source>
        <dbReference type="ARBA" id="ARBA00023163"/>
    </source>
</evidence>
<dbReference type="AlphaFoldDB" id="A0A7U8C3I1"/>
<dbReference type="InterPro" id="IPR035965">
    <property type="entry name" value="PAS-like_dom_sf"/>
</dbReference>
<dbReference type="InterPro" id="IPR025662">
    <property type="entry name" value="Sigma_54_int_dom_ATP-bd_1"/>
</dbReference>
<dbReference type="Pfam" id="PF02954">
    <property type="entry name" value="HTH_8"/>
    <property type="match status" value="1"/>
</dbReference>
<dbReference type="PROSITE" id="PS00688">
    <property type="entry name" value="SIGMA54_INTERACT_3"/>
    <property type="match status" value="1"/>
</dbReference>
<dbReference type="InterPro" id="IPR000014">
    <property type="entry name" value="PAS"/>
</dbReference>
<comment type="caution">
    <text evidence="7">The sequence shown here is derived from an EMBL/GenBank/DDBJ whole genome shotgun (WGS) entry which is preliminary data.</text>
</comment>
<sequence>MESLRQLIEKDKNQSLLDLLSSLCQGSIAVDESGKILWMSDAYRQLIELPADTDPVGHAVEEFLPTTRLPRVVKSGKPSFVDLMQINNRWCVVTRLPIKSPQDEILGAIGFIFYDDLDSLQPLFDKFARLQRKFEDEQILRPSRYALDDMIGEAYSTQQLKRQALRAAQLDTTLLLLGETGTGKELLAQGIHTASPRRDGPFVGINMGALPESLAEAELFGTAPGAYTGANNKGRIGKIQLADGGTLFLDEIAEMPLAMQAKLLRVLQEREVEALGSNQLIKVDVRVIAATAKDLKQQVENGEFREDLYYRLNVLPINLPPLRKRSEDIPALSTHLLRQIQHQAQLPELSLSQSALEWLENYSWPGNIRELRNRLERGCVMAEGDYIEPEDLGAFDDLAEPTTQDCSLKSQRQQTELELIEQAIEQCNGNKTAAAKKLGISRASLYQRLNR</sequence>
<gene>
    <name evidence="7" type="ORF">MED92_17167</name>
</gene>
<keyword evidence="8" id="KW-1185">Reference proteome</keyword>
<dbReference type="GO" id="GO:0043565">
    <property type="term" value="F:sequence-specific DNA binding"/>
    <property type="evidence" value="ECO:0007669"/>
    <property type="project" value="InterPro"/>
</dbReference>
<evidence type="ECO:0000256" key="1">
    <source>
        <dbReference type="ARBA" id="ARBA00022741"/>
    </source>
</evidence>
<dbReference type="InterPro" id="IPR003593">
    <property type="entry name" value="AAA+_ATPase"/>
</dbReference>
<evidence type="ECO:0000256" key="2">
    <source>
        <dbReference type="ARBA" id="ARBA00022840"/>
    </source>
</evidence>
<dbReference type="EMBL" id="AAOW01000024">
    <property type="protein sequence ID" value="EAR60091.1"/>
    <property type="molecule type" value="Genomic_DNA"/>
</dbReference>
<dbReference type="Proteomes" id="UP000002171">
    <property type="component" value="Unassembled WGS sequence"/>
</dbReference>